<dbReference type="PANTHER" id="PTHR30473">
    <property type="entry name" value="PROTEIN PHOH"/>
    <property type="match status" value="1"/>
</dbReference>
<feature type="domain" description="PhoH-like protein" evidence="7">
    <location>
        <begin position="119"/>
        <end position="322"/>
    </location>
</feature>
<evidence type="ECO:0000313" key="9">
    <source>
        <dbReference type="Proteomes" id="UP000252355"/>
    </source>
</evidence>
<evidence type="ECO:0000256" key="3">
    <source>
        <dbReference type="ARBA" id="ARBA00022490"/>
    </source>
</evidence>
<dbReference type="Gene3D" id="3.40.50.300">
    <property type="entry name" value="P-loop containing nucleotide triphosphate hydrolases"/>
    <property type="match status" value="1"/>
</dbReference>
<sequence length="336" mass="37360">MTTNEQTFALSEEVARRLFGIGQGRGLELIRQLPQVTARARGNCLVVKGPPDQLTVVGRFLEALARRLEGGGGGEFDQADLQRLFQEFTEGTGAGSTGERLPREAPYDELLVTHSGRSVRPKTAAQQAYVEAMRRHLVTVAIGPAGTGKTYLAIAMAVRALRDKQVSRVILSRPTIEAGEKLGYLPGDLLEKVDPHFRPLYDALQEFLGVSRFQQYLRQGIIEITPLGFMRGRTFNEAFIVLDEAQNTTVKQMRMFLTRMGFGSRVVVTGDRTQIDLPSSRDSALLTLRKVLGEIADVAFVDLSARDVIRHELVKKIIQAYESFFHESEREEPALS</sequence>
<dbReference type="PANTHER" id="PTHR30473:SF1">
    <property type="entry name" value="PHOH-LIKE PROTEIN"/>
    <property type="match status" value="1"/>
</dbReference>
<evidence type="ECO:0000313" key="8">
    <source>
        <dbReference type="EMBL" id="RCK79684.1"/>
    </source>
</evidence>
<reference evidence="8 9" key="1">
    <citation type="submission" date="2018-05" db="EMBL/GenBank/DDBJ databases">
        <title>A metagenomic window into the 2 km-deep terrestrial subsurface aquifer revealed taxonomically and functionally diverse microbial community comprising novel uncultured bacterial lineages.</title>
        <authorList>
            <person name="Kadnikov V.V."/>
            <person name="Mardanov A.V."/>
            <person name="Beletsky A.V."/>
            <person name="Banks D."/>
            <person name="Pimenov N.V."/>
            <person name="Frank Y.A."/>
            <person name="Karnachuk O.V."/>
            <person name="Ravin N.V."/>
        </authorList>
    </citation>
    <scope>NUCLEOTIDE SEQUENCE [LARGE SCALE GENOMIC DNA]</scope>
    <source>
        <strain evidence="8">BY5</strain>
    </source>
</reference>
<dbReference type="GO" id="GO:0005829">
    <property type="term" value="C:cytosol"/>
    <property type="evidence" value="ECO:0007669"/>
    <property type="project" value="TreeGrafter"/>
</dbReference>
<evidence type="ECO:0000256" key="5">
    <source>
        <dbReference type="ARBA" id="ARBA00022840"/>
    </source>
</evidence>
<dbReference type="InterPro" id="IPR003714">
    <property type="entry name" value="PhoH"/>
</dbReference>
<evidence type="ECO:0000256" key="2">
    <source>
        <dbReference type="ARBA" id="ARBA00010393"/>
    </source>
</evidence>
<evidence type="ECO:0000256" key="4">
    <source>
        <dbReference type="ARBA" id="ARBA00022741"/>
    </source>
</evidence>
<dbReference type="AlphaFoldDB" id="A0A367ZNH6"/>
<dbReference type="FunFam" id="3.40.50.300:FF:000013">
    <property type="entry name" value="PhoH family ATPase"/>
    <property type="match status" value="1"/>
</dbReference>
<dbReference type="Proteomes" id="UP000252355">
    <property type="component" value="Unassembled WGS sequence"/>
</dbReference>
<protein>
    <recommendedName>
        <fullName evidence="6">PhoH-like protein</fullName>
    </recommendedName>
</protein>
<comment type="caution">
    <text evidence="8">The sequence shown here is derived from an EMBL/GenBank/DDBJ whole genome shotgun (WGS) entry which is preliminary data.</text>
</comment>
<dbReference type="SUPFAM" id="SSF52540">
    <property type="entry name" value="P-loop containing nucleoside triphosphate hydrolases"/>
    <property type="match status" value="1"/>
</dbReference>
<comment type="subcellular location">
    <subcellularLocation>
        <location evidence="1">Cytoplasm</location>
    </subcellularLocation>
</comment>
<proteinExistence type="inferred from homology"/>
<keyword evidence="3" id="KW-0963">Cytoplasm</keyword>
<dbReference type="EMBL" id="QOQW01000011">
    <property type="protein sequence ID" value="RCK79684.1"/>
    <property type="molecule type" value="Genomic_DNA"/>
</dbReference>
<dbReference type="GO" id="GO:0005524">
    <property type="term" value="F:ATP binding"/>
    <property type="evidence" value="ECO:0007669"/>
    <property type="project" value="UniProtKB-KW"/>
</dbReference>
<dbReference type="Pfam" id="PF02562">
    <property type="entry name" value="PhoH"/>
    <property type="match status" value="1"/>
</dbReference>
<keyword evidence="5" id="KW-0067">ATP-binding</keyword>
<evidence type="ECO:0000256" key="1">
    <source>
        <dbReference type="ARBA" id="ARBA00004496"/>
    </source>
</evidence>
<organism evidence="8 9">
    <name type="scientific">Candidatus Ozemobacter sibiricus</name>
    <dbReference type="NCBI Taxonomy" id="2268124"/>
    <lineage>
        <taxon>Bacteria</taxon>
        <taxon>Candidatus Ozemobacteria</taxon>
        <taxon>Candidatus Ozemobacterales</taxon>
        <taxon>Candidatus Ozemobacteraceae</taxon>
        <taxon>Candidatus Ozemobacter</taxon>
    </lineage>
</organism>
<name>A0A367ZNH6_9BACT</name>
<dbReference type="InterPro" id="IPR051451">
    <property type="entry name" value="PhoH2-like"/>
</dbReference>
<dbReference type="InterPro" id="IPR027417">
    <property type="entry name" value="P-loop_NTPase"/>
</dbReference>
<accession>A0A367ZNH6</accession>
<keyword evidence="4" id="KW-0547">Nucleotide-binding</keyword>
<gene>
    <name evidence="8" type="ORF">OZSIB_4156</name>
</gene>
<evidence type="ECO:0000259" key="7">
    <source>
        <dbReference type="Pfam" id="PF02562"/>
    </source>
</evidence>
<comment type="similarity">
    <text evidence="2">Belongs to the PhoH family.</text>
</comment>
<evidence type="ECO:0000256" key="6">
    <source>
        <dbReference type="ARBA" id="ARBA00039970"/>
    </source>
</evidence>